<organism evidence="1 2">
    <name type="scientific">Cryptotermes secundus</name>
    <dbReference type="NCBI Taxonomy" id="105785"/>
    <lineage>
        <taxon>Eukaryota</taxon>
        <taxon>Metazoa</taxon>
        <taxon>Ecdysozoa</taxon>
        <taxon>Arthropoda</taxon>
        <taxon>Hexapoda</taxon>
        <taxon>Insecta</taxon>
        <taxon>Pterygota</taxon>
        <taxon>Neoptera</taxon>
        <taxon>Polyneoptera</taxon>
        <taxon>Dictyoptera</taxon>
        <taxon>Blattodea</taxon>
        <taxon>Blattoidea</taxon>
        <taxon>Termitoidae</taxon>
        <taxon>Kalotermitidae</taxon>
        <taxon>Cryptotermitinae</taxon>
        <taxon>Cryptotermes</taxon>
    </lineage>
</organism>
<dbReference type="EMBL" id="NEVH01013204">
    <property type="protein sequence ID" value="PNF29829.1"/>
    <property type="molecule type" value="Genomic_DNA"/>
</dbReference>
<evidence type="ECO:0000313" key="2">
    <source>
        <dbReference type="Proteomes" id="UP000235965"/>
    </source>
</evidence>
<protein>
    <submittedName>
        <fullName evidence="1">Uncharacterized protein</fullName>
    </submittedName>
</protein>
<sequence length="51" mass="5745">MLLSSNISVKQAAILLHIQKFQCLYLSPESGYPEKFCDFPQLLQADSETVV</sequence>
<dbReference type="InParanoid" id="A0A2J7QMK7"/>
<comment type="caution">
    <text evidence="1">The sequence shown here is derived from an EMBL/GenBank/DDBJ whole genome shotgun (WGS) entry which is preliminary data.</text>
</comment>
<dbReference type="Proteomes" id="UP000235965">
    <property type="component" value="Unassembled WGS sequence"/>
</dbReference>
<name>A0A2J7QMK7_9NEOP</name>
<proteinExistence type="predicted"/>
<dbReference type="AlphaFoldDB" id="A0A2J7QMK7"/>
<gene>
    <name evidence="1" type="ORF">B7P43_G09529</name>
</gene>
<reference evidence="1 2" key="1">
    <citation type="submission" date="2017-12" db="EMBL/GenBank/DDBJ databases">
        <title>Hemimetabolous genomes reveal molecular basis of termite eusociality.</title>
        <authorList>
            <person name="Harrison M.C."/>
            <person name="Jongepier E."/>
            <person name="Robertson H.M."/>
            <person name="Arning N."/>
            <person name="Bitard-Feildel T."/>
            <person name="Chao H."/>
            <person name="Childers C.P."/>
            <person name="Dinh H."/>
            <person name="Doddapaneni H."/>
            <person name="Dugan S."/>
            <person name="Gowin J."/>
            <person name="Greiner C."/>
            <person name="Han Y."/>
            <person name="Hu H."/>
            <person name="Hughes D.S.T."/>
            <person name="Huylmans A.-K."/>
            <person name="Kemena C."/>
            <person name="Kremer L.P.M."/>
            <person name="Lee S.L."/>
            <person name="Lopez-Ezquerra A."/>
            <person name="Mallet L."/>
            <person name="Monroy-Kuhn J.M."/>
            <person name="Moser A."/>
            <person name="Murali S.C."/>
            <person name="Muzny D.M."/>
            <person name="Otani S."/>
            <person name="Piulachs M.-D."/>
            <person name="Poelchau M."/>
            <person name="Qu J."/>
            <person name="Schaub F."/>
            <person name="Wada-Katsumata A."/>
            <person name="Worley K.C."/>
            <person name="Xie Q."/>
            <person name="Ylla G."/>
            <person name="Poulsen M."/>
            <person name="Gibbs R.A."/>
            <person name="Schal C."/>
            <person name="Richards S."/>
            <person name="Belles X."/>
            <person name="Korb J."/>
            <person name="Bornberg-Bauer E."/>
        </authorList>
    </citation>
    <scope>NUCLEOTIDE SEQUENCE [LARGE SCALE GENOMIC DNA]</scope>
    <source>
        <tissue evidence="1">Whole body</tissue>
    </source>
</reference>
<evidence type="ECO:0000313" key="1">
    <source>
        <dbReference type="EMBL" id="PNF29829.1"/>
    </source>
</evidence>
<accession>A0A2J7QMK7</accession>
<keyword evidence="2" id="KW-1185">Reference proteome</keyword>